<organism evidence="1 2">
    <name type="scientific">Gossypium arboreum</name>
    <name type="common">Tree cotton</name>
    <name type="synonym">Gossypium nanking</name>
    <dbReference type="NCBI Taxonomy" id="29729"/>
    <lineage>
        <taxon>Eukaryota</taxon>
        <taxon>Viridiplantae</taxon>
        <taxon>Streptophyta</taxon>
        <taxon>Embryophyta</taxon>
        <taxon>Tracheophyta</taxon>
        <taxon>Spermatophyta</taxon>
        <taxon>Magnoliopsida</taxon>
        <taxon>eudicotyledons</taxon>
        <taxon>Gunneridae</taxon>
        <taxon>Pentapetalae</taxon>
        <taxon>rosids</taxon>
        <taxon>malvids</taxon>
        <taxon>Malvales</taxon>
        <taxon>Malvaceae</taxon>
        <taxon>Malvoideae</taxon>
        <taxon>Gossypium</taxon>
    </lineage>
</organism>
<reference evidence="1 2" key="1">
    <citation type="submission" date="2023-03" db="EMBL/GenBank/DDBJ databases">
        <title>WGS of Gossypium arboreum.</title>
        <authorList>
            <person name="Yu D."/>
        </authorList>
    </citation>
    <scope>NUCLEOTIDE SEQUENCE [LARGE SCALE GENOMIC DNA]</scope>
    <source>
        <tissue evidence="1">Leaf</tissue>
    </source>
</reference>
<dbReference type="EMBL" id="JARKNE010000012">
    <property type="protein sequence ID" value="KAK5775873.1"/>
    <property type="molecule type" value="Genomic_DNA"/>
</dbReference>
<proteinExistence type="predicted"/>
<name>A0ABR0MPI9_GOSAR</name>
<keyword evidence="2" id="KW-1185">Reference proteome</keyword>
<evidence type="ECO:0000313" key="1">
    <source>
        <dbReference type="EMBL" id="KAK5775873.1"/>
    </source>
</evidence>
<comment type="caution">
    <text evidence="1">The sequence shown here is derived from an EMBL/GenBank/DDBJ whole genome shotgun (WGS) entry which is preliminary data.</text>
</comment>
<gene>
    <name evidence="1" type="ORF">PVK06_043827</name>
</gene>
<evidence type="ECO:0000313" key="2">
    <source>
        <dbReference type="Proteomes" id="UP001358586"/>
    </source>
</evidence>
<dbReference type="Proteomes" id="UP001358586">
    <property type="component" value="Chromosome 12"/>
</dbReference>
<accession>A0ABR0MPI9</accession>
<sequence>MEGGGDNTAKEKGMAVLSLKGGGGSWKVNLEREESVEVDDLYVVGSFLTTKVIQFQAMKLTLINL</sequence>
<protein>
    <submittedName>
        <fullName evidence="1">Uncharacterized protein</fullName>
    </submittedName>
</protein>